<evidence type="ECO:0000256" key="1">
    <source>
        <dbReference type="ARBA" id="ARBA00004141"/>
    </source>
</evidence>
<feature type="transmembrane region" description="Helical" evidence="6">
    <location>
        <begin position="333"/>
        <end position="352"/>
    </location>
</feature>
<feature type="transmembrane region" description="Helical" evidence="6">
    <location>
        <begin position="108"/>
        <end position="126"/>
    </location>
</feature>
<dbReference type="Gene3D" id="1.20.1250.20">
    <property type="entry name" value="MFS general substrate transporter like domains"/>
    <property type="match status" value="1"/>
</dbReference>
<evidence type="ECO:0000256" key="5">
    <source>
        <dbReference type="ARBA" id="ARBA00023136"/>
    </source>
</evidence>
<proteinExistence type="predicted"/>
<feature type="transmembrane region" description="Helical" evidence="6">
    <location>
        <begin position="80"/>
        <end position="102"/>
    </location>
</feature>
<dbReference type="InterPro" id="IPR020846">
    <property type="entry name" value="MFS_dom"/>
</dbReference>
<evidence type="ECO:0000256" key="6">
    <source>
        <dbReference type="SAM" id="Phobius"/>
    </source>
</evidence>
<protein>
    <submittedName>
        <fullName evidence="8">MFS transporter</fullName>
    </submittedName>
</protein>
<name>A0ABU9Z124_9RHOO</name>
<evidence type="ECO:0000256" key="3">
    <source>
        <dbReference type="ARBA" id="ARBA00022692"/>
    </source>
</evidence>
<sequence length="484" mass="52462">MSSQQSPVRALPHFLAIIMAVTGVEFFETGMVTFSASHIMAALHLQPHQFALAYTLYGVTAIFMLYKHQWMVERLGYRDFILASLGVFALGGLLCATAHGFAQFACGRALQGFAGATFFTAGRMLINQLPADKRFAGLLAFVTSLLGAAAIAPIAAAGLLSLGGWRSLFWVSLPLCGAVAWLAAGDLPSERSPAHQRSEEHWGWLVWLVLGVFGLQYAIQAIPAMIDGSLAQLLYIGSASIVVLSVFAWRQWHKDRPLINYRGLFQMRYLLGLCLYFCGYALIGAYGFMAPLLLQHGLGLSLGLSAAIMSLCFAGSVVAALIHALCAKHWPRLRLFMLFALLLYAAGCYWLSRALNSHSWHTLLMPLMLCSLSLPFFLGSVAFGTFTEVRAEVFSHAYQVKNIVRQLGLSSSISLSTTALQYFYAQPDNAGSQATAAQLESLIHATNTAQSLSAVSMASADVFLALACLSLPLALIVGLQRSMR</sequence>
<evidence type="ECO:0000313" key="8">
    <source>
        <dbReference type="EMBL" id="MEN3069769.1"/>
    </source>
</evidence>
<feature type="domain" description="Major facilitator superfamily (MFS) profile" evidence="7">
    <location>
        <begin position="14"/>
        <end position="484"/>
    </location>
</feature>
<comment type="caution">
    <text evidence="8">The sequence shown here is derived from an EMBL/GenBank/DDBJ whole genome shotgun (WGS) entry which is preliminary data.</text>
</comment>
<organism evidence="8 9">
    <name type="scientific">Uliginosibacterium sediminicola</name>
    <dbReference type="NCBI Taxonomy" id="2024550"/>
    <lineage>
        <taxon>Bacteria</taxon>
        <taxon>Pseudomonadati</taxon>
        <taxon>Pseudomonadota</taxon>
        <taxon>Betaproteobacteria</taxon>
        <taxon>Rhodocyclales</taxon>
        <taxon>Zoogloeaceae</taxon>
        <taxon>Uliginosibacterium</taxon>
    </lineage>
</organism>
<evidence type="ECO:0000256" key="4">
    <source>
        <dbReference type="ARBA" id="ARBA00022989"/>
    </source>
</evidence>
<feature type="transmembrane region" description="Helical" evidence="6">
    <location>
        <begin position="300"/>
        <end position="326"/>
    </location>
</feature>
<feature type="transmembrane region" description="Helical" evidence="6">
    <location>
        <begin position="204"/>
        <end position="226"/>
    </location>
</feature>
<gene>
    <name evidence="8" type="ORF">ABDB84_14905</name>
</gene>
<feature type="transmembrane region" description="Helical" evidence="6">
    <location>
        <begin position="138"/>
        <end position="161"/>
    </location>
</feature>
<comment type="subcellular location">
    <subcellularLocation>
        <location evidence="1">Membrane</location>
        <topology evidence="1">Multi-pass membrane protein</topology>
    </subcellularLocation>
</comment>
<keyword evidence="3 6" id="KW-0812">Transmembrane</keyword>
<dbReference type="SUPFAM" id="SSF103473">
    <property type="entry name" value="MFS general substrate transporter"/>
    <property type="match status" value="1"/>
</dbReference>
<keyword evidence="9" id="KW-1185">Reference proteome</keyword>
<feature type="transmembrane region" description="Helical" evidence="6">
    <location>
        <begin position="167"/>
        <end position="184"/>
    </location>
</feature>
<feature type="transmembrane region" description="Helical" evidence="6">
    <location>
        <begin position="232"/>
        <end position="249"/>
    </location>
</feature>
<evidence type="ECO:0000313" key="9">
    <source>
        <dbReference type="Proteomes" id="UP001410394"/>
    </source>
</evidence>
<dbReference type="Proteomes" id="UP001410394">
    <property type="component" value="Unassembled WGS sequence"/>
</dbReference>
<evidence type="ECO:0000259" key="7">
    <source>
        <dbReference type="PROSITE" id="PS50850"/>
    </source>
</evidence>
<dbReference type="InterPro" id="IPR011701">
    <property type="entry name" value="MFS"/>
</dbReference>
<feature type="transmembrane region" description="Helical" evidence="6">
    <location>
        <begin position="270"/>
        <end position="294"/>
    </location>
</feature>
<dbReference type="Pfam" id="PF07690">
    <property type="entry name" value="MFS_1"/>
    <property type="match status" value="1"/>
</dbReference>
<dbReference type="PANTHER" id="PTHR42718:SF9">
    <property type="entry name" value="MAJOR FACILITATOR SUPERFAMILY MULTIDRUG TRANSPORTER MFSC"/>
    <property type="match status" value="1"/>
</dbReference>
<dbReference type="EMBL" id="JBDIVE010000008">
    <property type="protein sequence ID" value="MEN3069769.1"/>
    <property type="molecule type" value="Genomic_DNA"/>
</dbReference>
<feature type="transmembrane region" description="Helical" evidence="6">
    <location>
        <begin position="462"/>
        <end position="479"/>
    </location>
</feature>
<keyword evidence="2" id="KW-0813">Transport</keyword>
<feature type="transmembrane region" description="Helical" evidence="6">
    <location>
        <begin position="407"/>
        <end position="425"/>
    </location>
</feature>
<feature type="transmembrane region" description="Helical" evidence="6">
    <location>
        <begin position="50"/>
        <end position="68"/>
    </location>
</feature>
<dbReference type="PANTHER" id="PTHR42718">
    <property type="entry name" value="MAJOR FACILITATOR SUPERFAMILY MULTIDRUG TRANSPORTER MFSC"/>
    <property type="match status" value="1"/>
</dbReference>
<dbReference type="InterPro" id="IPR036259">
    <property type="entry name" value="MFS_trans_sf"/>
</dbReference>
<dbReference type="PROSITE" id="PS50850">
    <property type="entry name" value="MFS"/>
    <property type="match status" value="1"/>
</dbReference>
<keyword evidence="4 6" id="KW-1133">Transmembrane helix</keyword>
<feature type="transmembrane region" description="Helical" evidence="6">
    <location>
        <begin position="364"/>
        <end position="386"/>
    </location>
</feature>
<evidence type="ECO:0000256" key="2">
    <source>
        <dbReference type="ARBA" id="ARBA00022448"/>
    </source>
</evidence>
<dbReference type="RefSeq" id="WP_345920539.1">
    <property type="nucleotide sequence ID" value="NZ_JBDIVE010000008.1"/>
</dbReference>
<reference evidence="8 9" key="1">
    <citation type="journal article" date="2018" name="Int. J. Syst. Evol. Microbiol.">
        <title>Uliginosibacterium sediminicola sp. nov., isolated from freshwater sediment.</title>
        <authorList>
            <person name="Hwang W.M."/>
            <person name="Kim S.M."/>
            <person name="Kang K."/>
            <person name="Ahn T.Y."/>
        </authorList>
    </citation>
    <scope>NUCLEOTIDE SEQUENCE [LARGE SCALE GENOMIC DNA]</scope>
    <source>
        <strain evidence="8 9">M1-21</strain>
    </source>
</reference>
<keyword evidence="5 6" id="KW-0472">Membrane</keyword>
<accession>A0ABU9Z124</accession>